<comment type="similarity">
    <text evidence="2">Belongs to the alkaline ceramidase family.</text>
</comment>
<keyword evidence="10" id="KW-1185">Reference proteome</keyword>
<protein>
    <submittedName>
        <fullName evidence="9">Alkaline ceramidase ydc1</fullName>
    </submittedName>
</protein>
<feature type="transmembrane region" description="Helical" evidence="8">
    <location>
        <begin position="27"/>
        <end position="45"/>
    </location>
</feature>
<keyword evidence="6 8" id="KW-0472">Membrane</keyword>
<proteinExistence type="inferred from homology"/>
<keyword evidence="7" id="KW-0479">Metal-binding</keyword>
<feature type="transmembrane region" description="Helical" evidence="8">
    <location>
        <begin position="89"/>
        <end position="106"/>
    </location>
</feature>
<comment type="cofactor">
    <cofactor evidence="7">
        <name>Zn(2+)</name>
        <dbReference type="ChEBI" id="CHEBI:29105"/>
    </cofactor>
</comment>
<feature type="binding site" evidence="7">
    <location>
        <position position="136"/>
    </location>
    <ligand>
        <name>Zn(2+)</name>
        <dbReference type="ChEBI" id="CHEBI:29105"/>
        <note>catalytic</note>
    </ligand>
</feature>
<dbReference type="InterPro" id="IPR008901">
    <property type="entry name" value="ACER"/>
</dbReference>
<name>A0A9W8B7W7_9FUNG</name>
<dbReference type="GO" id="GO:0005789">
    <property type="term" value="C:endoplasmic reticulum membrane"/>
    <property type="evidence" value="ECO:0007669"/>
    <property type="project" value="TreeGrafter"/>
</dbReference>
<organism evidence="9 10">
    <name type="scientific">Coemansia thaxteri</name>
    <dbReference type="NCBI Taxonomy" id="2663907"/>
    <lineage>
        <taxon>Eukaryota</taxon>
        <taxon>Fungi</taxon>
        <taxon>Fungi incertae sedis</taxon>
        <taxon>Zoopagomycota</taxon>
        <taxon>Kickxellomycotina</taxon>
        <taxon>Kickxellomycetes</taxon>
        <taxon>Kickxellales</taxon>
        <taxon>Kickxellaceae</taxon>
        <taxon>Coemansia</taxon>
    </lineage>
</organism>
<gene>
    <name evidence="9" type="primary">YDC1_3</name>
    <name evidence="9" type="ORF">H4R26_005291</name>
</gene>
<evidence type="ECO:0000256" key="3">
    <source>
        <dbReference type="ARBA" id="ARBA00022692"/>
    </source>
</evidence>
<feature type="transmembrane region" description="Helical" evidence="8">
    <location>
        <begin position="51"/>
        <end position="68"/>
    </location>
</feature>
<comment type="subcellular location">
    <subcellularLocation>
        <location evidence="1">Membrane</location>
        <topology evidence="1">Multi-pass membrane protein</topology>
    </subcellularLocation>
</comment>
<keyword evidence="4" id="KW-0378">Hydrolase</keyword>
<reference evidence="9" key="1">
    <citation type="submission" date="2022-07" db="EMBL/GenBank/DDBJ databases">
        <title>Phylogenomic reconstructions and comparative analyses of Kickxellomycotina fungi.</title>
        <authorList>
            <person name="Reynolds N.K."/>
            <person name="Stajich J.E."/>
            <person name="Barry K."/>
            <person name="Grigoriev I.V."/>
            <person name="Crous P."/>
            <person name="Smith M.E."/>
        </authorList>
    </citation>
    <scope>NUCLEOTIDE SEQUENCE</scope>
    <source>
        <strain evidence="9">IMI 214461</strain>
    </source>
</reference>
<dbReference type="PANTHER" id="PTHR46187:SF3">
    <property type="entry name" value="ALKALINE CERAMIDASE 3"/>
    <property type="match status" value="1"/>
</dbReference>
<dbReference type="GO" id="GO:0046872">
    <property type="term" value="F:metal ion binding"/>
    <property type="evidence" value="ECO:0007669"/>
    <property type="project" value="UniProtKB-KW"/>
</dbReference>
<feature type="transmembrane region" description="Helical" evidence="8">
    <location>
        <begin position="133"/>
        <end position="153"/>
    </location>
</feature>
<evidence type="ECO:0000313" key="10">
    <source>
        <dbReference type="Proteomes" id="UP001150907"/>
    </source>
</evidence>
<dbReference type="Pfam" id="PF05875">
    <property type="entry name" value="Ceramidase"/>
    <property type="match status" value="1"/>
</dbReference>
<evidence type="ECO:0000256" key="8">
    <source>
        <dbReference type="SAM" id="Phobius"/>
    </source>
</evidence>
<feature type="binding site" evidence="7">
    <location>
        <position position="132"/>
    </location>
    <ligand>
        <name>Zn(2+)</name>
        <dbReference type="ChEBI" id="CHEBI:29105"/>
        <note>catalytic</note>
    </ligand>
</feature>
<evidence type="ECO:0000256" key="7">
    <source>
        <dbReference type="PIRSR" id="PIRSR608901-2"/>
    </source>
</evidence>
<dbReference type="OrthoDB" id="187171at2759"/>
<dbReference type="AlphaFoldDB" id="A0A9W8B7W7"/>
<sequence length="183" mass="20996">DELPMVYCTCVCIYCVLRADVKTGTDVYVSLALFAYSAIVTLVYLQIRKPVFHQVAYGIEVFVVLIRSSMHQMEIRKTNMRAYAEMNQLFGLGVSAFAVAFALWNVDNVFCHNLRAIRNALPAFMSPFFQLHAYWHIGTAIGCYVSIVYQQYLRLVKLGVMDKYRLRRAALIVPYIDRAEKSN</sequence>
<evidence type="ECO:0000256" key="6">
    <source>
        <dbReference type="ARBA" id="ARBA00023136"/>
    </source>
</evidence>
<keyword evidence="5 8" id="KW-1133">Transmembrane helix</keyword>
<evidence type="ECO:0000256" key="5">
    <source>
        <dbReference type="ARBA" id="ARBA00022989"/>
    </source>
</evidence>
<dbReference type="Proteomes" id="UP001150907">
    <property type="component" value="Unassembled WGS sequence"/>
</dbReference>
<accession>A0A9W8B7W7</accession>
<keyword evidence="7" id="KW-0862">Zinc</keyword>
<evidence type="ECO:0000256" key="2">
    <source>
        <dbReference type="ARBA" id="ARBA00009780"/>
    </source>
</evidence>
<dbReference type="EMBL" id="JANBQF010000839">
    <property type="protein sequence ID" value="KAJ1998876.1"/>
    <property type="molecule type" value="Genomic_DNA"/>
</dbReference>
<dbReference type="PANTHER" id="PTHR46187">
    <property type="entry name" value="ALKALINE CERAMIDASE 3"/>
    <property type="match status" value="1"/>
</dbReference>
<evidence type="ECO:0000256" key="1">
    <source>
        <dbReference type="ARBA" id="ARBA00004141"/>
    </source>
</evidence>
<evidence type="ECO:0000256" key="4">
    <source>
        <dbReference type="ARBA" id="ARBA00022801"/>
    </source>
</evidence>
<keyword evidence="3 8" id="KW-0812">Transmembrane</keyword>
<dbReference type="GO" id="GO:0046514">
    <property type="term" value="P:ceramide catabolic process"/>
    <property type="evidence" value="ECO:0007669"/>
    <property type="project" value="TreeGrafter"/>
</dbReference>
<evidence type="ECO:0000313" key="9">
    <source>
        <dbReference type="EMBL" id="KAJ1998876.1"/>
    </source>
</evidence>
<dbReference type="GO" id="GO:0016811">
    <property type="term" value="F:hydrolase activity, acting on carbon-nitrogen (but not peptide) bonds, in linear amides"/>
    <property type="evidence" value="ECO:0007669"/>
    <property type="project" value="InterPro"/>
</dbReference>
<comment type="caution">
    <text evidence="9">The sequence shown here is derived from an EMBL/GenBank/DDBJ whole genome shotgun (WGS) entry which is preliminary data.</text>
</comment>
<dbReference type="GO" id="GO:0046513">
    <property type="term" value="P:ceramide biosynthetic process"/>
    <property type="evidence" value="ECO:0007669"/>
    <property type="project" value="TreeGrafter"/>
</dbReference>
<feature type="non-terminal residue" evidence="9">
    <location>
        <position position="183"/>
    </location>
</feature>